<dbReference type="EC" id="5.3.1.1" evidence="2"/>
<comment type="catalytic activity">
    <reaction evidence="2">
        <text>D-glyceraldehyde 3-phosphate = dihydroxyacetone phosphate</text>
        <dbReference type="Rhea" id="RHEA:18585"/>
        <dbReference type="ChEBI" id="CHEBI:57642"/>
        <dbReference type="ChEBI" id="CHEBI:59776"/>
        <dbReference type="EC" id="5.3.1.1"/>
    </reaction>
</comment>
<dbReference type="Proteomes" id="UP000037274">
    <property type="component" value="Unassembled WGS sequence"/>
</dbReference>
<evidence type="ECO:0000256" key="2">
    <source>
        <dbReference type="RuleBase" id="RU363013"/>
    </source>
</evidence>
<evidence type="ECO:0000256" key="1">
    <source>
        <dbReference type="ARBA" id="ARBA00023235"/>
    </source>
</evidence>
<protein>
    <recommendedName>
        <fullName evidence="2">Triosephosphate isomerase</fullName>
        <ecNumber evidence="2">5.3.1.1</ecNumber>
    </recommendedName>
</protein>
<dbReference type="PANTHER" id="PTHR21139:SF2">
    <property type="entry name" value="TRIOSEPHOSPHATE ISOMERASE"/>
    <property type="match status" value="1"/>
</dbReference>
<dbReference type="Pfam" id="PF00121">
    <property type="entry name" value="TIM"/>
    <property type="match status" value="1"/>
</dbReference>
<dbReference type="SUPFAM" id="SSF51351">
    <property type="entry name" value="Triosephosphate isomerase (TIM)"/>
    <property type="match status" value="1"/>
</dbReference>
<keyword evidence="2" id="KW-0963">Cytoplasm</keyword>
<comment type="subcellular location">
    <subcellularLocation>
        <location evidence="2">Cytoplasm</location>
    </subcellularLocation>
</comment>
<dbReference type="CDD" id="cd00311">
    <property type="entry name" value="TIM"/>
    <property type="match status" value="1"/>
</dbReference>
<keyword evidence="1 2" id="KW-0413">Isomerase</keyword>
<sequence length="254" mass="26581">MKALAPPLTCTSTKMNLGLSDTLRWLDDIVLPHAPELARLAFFACLPHPLLTVARARLGDCGVGVGAQNCWFEGGAVTGEVSADLLAELGCRHVMLGHAERRRLFGEDDDLIARKVAAALDAGLVPLLCVGEDTRLGPEDAARHVVRQAAVLARLGAGRPSLVLYEPAWAIGGDHGASPGHAAHVLEALHTALGTAHTRFLYGGSVTPGTYTALRRAAPWDGVAVGRAAQDPGMLHEVTAELLGSGPEGTPPRE</sequence>
<reference evidence="3 4" key="1">
    <citation type="submission" date="2015-06" db="EMBL/GenBank/DDBJ databases">
        <title>Draft genome sequence of Streptomyces leeuwenhoekii C58, which produces the novel lasso peptide, chaxapeptin.</title>
        <authorList>
            <person name="Yi Y."/>
            <person name="Hai D."/>
            <person name="Jaspars M."/>
            <person name="Sheng H."/>
            <person name="Rateb M.E."/>
            <person name="Bull A."/>
            <person name="Goodfellow M."/>
            <person name="Asenjo J.A."/>
            <person name="Ebel R."/>
        </authorList>
    </citation>
    <scope>NUCLEOTIDE SEQUENCE [LARGE SCALE GENOMIC DNA]</scope>
    <source>
        <strain evidence="3 4">C58</strain>
    </source>
</reference>
<comment type="subunit">
    <text evidence="2">Homodimer.</text>
</comment>
<evidence type="ECO:0000313" key="3">
    <source>
        <dbReference type="EMBL" id="KMS79200.1"/>
    </source>
</evidence>
<dbReference type="Gene3D" id="3.20.20.70">
    <property type="entry name" value="Aldolase class I"/>
    <property type="match status" value="1"/>
</dbReference>
<comment type="similarity">
    <text evidence="2">Belongs to the triosephosphate isomerase family.</text>
</comment>
<comment type="pathway">
    <text evidence="2">Carbohydrate degradation; glycolysis; D-glyceraldehyde 3-phosphate from glycerone phosphate: step 1/1.</text>
</comment>
<keyword evidence="2" id="KW-0312">Gluconeogenesis</keyword>
<keyword evidence="2" id="KW-0324">Glycolysis</keyword>
<dbReference type="EMBL" id="LFEH01000037">
    <property type="protein sequence ID" value="KMS79200.1"/>
    <property type="molecule type" value="Genomic_DNA"/>
</dbReference>
<dbReference type="InterPro" id="IPR013785">
    <property type="entry name" value="Aldolase_TIM"/>
</dbReference>
<gene>
    <name evidence="3" type="ORF">ACH49_12710</name>
</gene>
<accession>A0ABR5HZE7</accession>
<dbReference type="InterPro" id="IPR000652">
    <property type="entry name" value="Triosephosphate_isomerase"/>
</dbReference>
<dbReference type="PANTHER" id="PTHR21139">
    <property type="entry name" value="TRIOSEPHOSPHATE ISOMERASE"/>
    <property type="match status" value="1"/>
</dbReference>
<dbReference type="InterPro" id="IPR035990">
    <property type="entry name" value="TIM_sf"/>
</dbReference>
<comment type="caution">
    <text evidence="3">The sequence shown here is derived from an EMBL/GenBank/DDBJ whole genome shotgun (WGS) entry which is preliminary data.</text>
</comment>
<evidence type="ECO:0000313" key="4">
    <source>
        <dbReference type="Proteomes" id="UP000037274"/>
    </source>
</evidence>
<dbReference type="PROSITE" id="PS51440">
    <property type="entry name" value="TIM_2"/>
    <property type="match status" value="1"/>
</dbReference>
<organism evidence="3 4">
    <name type="scientific">Streptomyces leeuwenhoekii</name>
    <dbReference type="NCBI Taxonomy" id="1437453"/>
    <lineage>
        <taxon>Bacteria</taxon>
        <taxon>Bacillati</taxon>
        <taxon>Actinomycetota</taxon>
        <taxon>Actinomycetes</taxon>
        <taxon>Kitasatosporales</taxon>
        <taxon>Streptomycetaceae</taxon>
        <taxon>Streptomyces</taxon>
    </lineage>
</organism>
<proteinExistence type="inferred from homology"/>
<name>A0ABR5HZE7_STRLW</name>
<comment type="pathway">
    <text evidence="2">Carbohydrate biosynthesis; gluconeogenesis.</text>
</comment>
<keyword evidence="4" id="KW-1185">Reference proteome</keyword>